<dbReference type="RefSeq" id="XP_043047481.1">
    <property type="nucleotide sequence ID" value="XM_043193472.1"/>
</dbReference>
<gene>
    <name evidence="1" type="ORF">KQ657_002719</name>
</gene>
<feature type="non-terminal residue" evidence="1">
    <location>
        <position position="1"/>
    </location>
</feature>
<organism evidence="1 2">
    <name type="scientific">Scheffersomyces spartinae</name>
    <dbReference type="NCBI Taxonomy" id="45513"/>
    <lineage>
        <taxon>Eukaryota</taxon>
        <taxon>Fungi</taxon>
        <taxon>Dikarya</taxon>
        <taxon>Ascomycota</taxon>
        <taxon>Saccharomycotina</taxon>
        <taxon>Pichiomycetes</taxon>
        <taxon>Debaryomycetaceae</taxon>
        <taxon>Scheffersomyces</taxon>
    </lineage>
</organism>
<dbReference type="AlphaFoldDB" id="A0A9P7V6Q6"/>
<accession>A0A9P7V6Q6</accession>
<keyword evidence="2" id="KW-1185">Reference proteome</keyword>
<proteinExistence type="predicted"/>
<evidence type="ECO:0000313" key="2">
    <source>
        <dbReference type="Proteomes" id="UP000790833"/>
    </source>
</evidence>
<dbReference type="Proteomes" id="UP000790833">
    <property type="component" value="Unassembled WGS sequence"/>
</dbReference>
<protein>
    <submittedName>
        <fullName evidence="1">Uncharacterized protein</fullName>
    </submittedName>
</protein>
<reference evidence="1" key="1">
    <citation type="submission" date="2021-03" db="EMBL/GenBank/DDBJ databases">
        <authorList>
            <person name="Palmer J.M."/>
        </authorList>
    </citation>
    <scope>NUCLEOTIDE SEQUENCE</scope>
    <source>
        <strain evidence="1">ARV_011</strain>
    </source>
</reference>
<sequence length="104" mass="10788">DVCHHAQPTGIVAPEGTTYTTEYGTVVVTVTCTEDVCHQSIPATTVASVVTSSVPVVSSVPTIYYTQGPGNVSNETIPVYEGMAPSSKMVPFLAVIAAIAFTLI</sequence>
<dbReference type="EMBL" id="JAHMUF010000022">
    <property type="protein sequence ID" value="KAG7191929.1"/>
    <property type="molecule type" value="Genomic_DNA"/>
</dbReference>
<name>A0A9P7V6Q6_9ASCO</name>
<dbReference type="GeneID" id="66116093"/>
<comment type="caution">
    <text evidence="1">The sequence shown here is derived from an EMBL/GenBank/DDBJ whole genome shotgun (WGS) entry which is preliminary data.</text>
</comment>
<evidence type="ECO:0000313" key="1">
    <source>
        <dbReference type="EMBL" id="KAG7191929.1"/>
    </source>
</evidence>